<proteinExistence type="inferred from homology"/>
<feature type="transmembrane region" description="Helical" evidence="3">
    <location>
        <begin position="40"/>
        <end position="61"/>
    </location>
</feature>
<dbReference type="Proteomes" id="UP000694867">
    <property type="component" value="Unplaced"/>
</dbReference>
<accession>A0AAJ7L4B9</accession>
<feature type="compositionally biased region" description="Basic residues" evidence="2">
    <location>
        <begin position="123"/>
        <end position="140"/>
    </location>
</feature>
<dbReference type="CDD" id="cd23307">
    <property type="entry name" value="beta-trefoil_FGF8-like"/>
    <property type="match status" value="1"/>
</dbReference>
<evidence type="ECO:0000256" key="3">
    <source>
        <dbReference type="SAM" id="Phobius"/>
    </source>
</evidence>
<dbReference type="AlphaFoldDB" id="A0AAJ7L4B9"/>
<protein>
    <submittedName>
        <fullName evidence="5">Uncharacterized serine-rich protein C215.13</fullName>
    </submittedName>
</protein>
<dbReference type="Gene3D" id="2.80.10.50">
    <property type="match status" value="1"/>
</dbReference>
<feature type="region of interest" description="Disordered" evidence="2">
    <location>
        <begin position="113"/>
        <end position="235"/>
    </location>
</feature>
<gene>
    <name evidence="5" type="primary">LOC100901092</name>
</gene>
<evidence type="ECO:0000256" key="1">
    <source>
        <dbReference type="ARBA" id="ARBA00007936"/>
    </source>
</evidence>
<dbReference type="InterPro" id="IPR008996">
    <property type="entry name" value="IL1/FGF"/>
</dbReference>
<evidence type="ECO:0000313" key="5">
    <source>
        <dbReference type="RefSeq" id="XP_018493966.1"/>
    </source>
</evidence>
<dbReference type="KEGG" id="goe:100901092"/>
<evidence type="ECO:0000313" key="4">
    <source>
        <dbReference type="Proteomes" id="UP000694867"/>
    </source>
</evidence>
<organism evidence="4 5">
    <name type="scientific">Galendromus occidentalis</name>
    <name type="common">western predatory mite</name>
    <dbReference type="NCBI Taxonomy" id="34638"/>
    <lineage>
        <taxon>Eukaryota</taxon>
        <taxon>Metazoa</taxon>
        <taxon>Ecdysozoa</taxon>
        <taxon>Arthropoda</taxon>
        <taxon>Chelicerata</taxon>
        <taxon>Arachnida</taxon>
        <taxon>Acari</taxon>
        <taxon>Parasitiformes</taxon>
        <taxon>Mesostigmata</taxon>
        <taxon>Gamasina</taxon>
        <taxon>Phytoseioidea</taxon>
        <taxon>Phytoseiidae</taxon>
        <taxon>Typhlodrominae</taxon>
        <taxon>Galendromus</taxon>
    </lineage>
</organism>
<dbReference type="InterPro" id="IPR002209">
    <property type="entry name" value="Fibroblast_GF_fam"/>
</dbReference>
<dbReference type="GO" id="GO:0008083">
    <property type="term" value="F:growth factor activity"/>
    <property type="evidence" value="ECO:0007669"/>
    <property type="project" value="InterPro"/>
</dbReference>
<feature type="compositionally biased region" description="Low complexity" evidence="2">
    <location>
        <begin position="143"/>
        <end position="216"/>
    </location>
</feature>
<dbReference type="SUPFAM" id="SSF50353">
    <property type="entry name" value="Cytokine"/>
    <property type="match status" value="1"/>
</dbReference>
<name>A0AAJ7L4B9_9ACAR</name>
<evidence type="ECO:0000256" key="2">
    <source>
        <dbReference type="SAM" id="MobiDB-lite"/>
    </source>
</evidence>
<keyword evidence="3" id="KW-0812">Transmembrane</keyword>
<keyword evidence="3" id="KW-0472">Membrane</keyword>
<dbReference type="GeneID" id="100901092"/>
<keyword evidence="4" id="KW-1185">Reference proteome</keyword>
<comment type="similarity">
    <text evidence="1">Belongs to the heparin-binding growth factors family.</text>
</comment>
<dbReference type="Pfam" id="PF00167">
    <property type="entry name" value="FGF"/>
    <property type="match status" value="1"/>
</dbReference>
<sequence length="402" mass="44571">MELTPVSSCSVTSTQEQFTVPVEDGAELPRSTRSWSLRRALLWLTLVILVATCCNALIPVIRGGPLKQAEHETASEFQSLLSKDWPPMDVKQDLDSVNHRVIPLVLPTQPVQHRMASDVPVKRSQKNSRKLPRRTKKHRHESTTFSSSTTPASSMTSSMGPTTSSAALSASIPTISPATAAASTTTTTPTTPTIFSLETASSTSTTSTTTSTTTARPQPPPPRNPAILGRARTPERNRLNHSKRNLIKLRSQCFPGFITIGTTGVSSNEFDKSTESEAFLEIISLNSTNGNKTVVALRGDKSGHYLCLQRRRGFVSRKLRPNSIPRECRFIEKHQSGKYVRYVSFKGPRRFLSFDENGKAVPWRNHKRHRLHSKSCTNFLRVAPAKSSDVRKIIREHLLPEP</sequence>
<reference evidence="5" key="1">
    <citation type="submission" date="2025-08" db="UniProtKB">
        <authorList>
            <consortium name="RefSeq"/>
        </authorList>
    </citation>
    <scope>IDENTIFICATION</scope>
</reference>
<dbReference type="RefSeq" id="XP_018493966.1">
    <property type="nucleotide sequence ID" value="XM_018638450.1"/>
</dbReference>
<keyword evidence="3" id="KW-1133">Transmembrane helix</keyword>